<dbReference type="EMBL" id="JABSTQ010009497">
    <property type="protein sequence ID" value="KAG0428676.1"/>
    <property type="molecule type" value="Genomic_DNA"/>
</dbReference>
<keyword evidence="2" id="KW-1185">Reference proteome</keyword>
<reference evidence="1 2" key="1">
    <citation type="journal article" date="2020" name="Cell">
        <title>Large-Scale Comparative Analyses of Tick Genomes Elucidate Their Genetic Diversity and Vector Capacities.</title>
        <authorList>
            <consortium name="Tick Genome and Microbiome Consortium (TIGMIC)"/>
            <person name="Jia N."/>
            <person name="Wang J."/>
            <person name="Shi W."/>
            <person name="Du L."/>
            <person name="Sun Y."/>
            <person name="Zhan W."/>
            <person name="Jiang J.F."/>
            <person name="Wang Q."/>
            <person name="Zhang B."/>
            <person name="Ji P."/>
            <person name="Bell-Sakyi L."/>
            <person name="Cui X.M."/>
            <person name="Yuan T.T."/>
            <person name="Jiang B.G."/>
            <person name="Yang W.F."/>
            <person name="Lam T.T."/>
            <person name="Chang Q.C."/>
            <person name="Ding S.J."/>
            <person name="Wang X.J."/>
            <person name="Zhu J.G."/>
            <person name="Ruan X.D."/>
            <person name="Zhao L."/>
            <person name="Wei J.T."/>
            <person name="Ye R.Z."/>
            <person name="Que T.C."/>
            <person name="Du C.H."/>
            <person name="Zhou Y.H."/>
            <person name="Cheng J.X."/>
            <person name="Dai P.F."/>
            <person name="Guo W.B."/>
            <person name="Han X.H."/>
            <person name="Huang E.J."/>
            <person name="Li L.F."/>
            <person name="Wei W."/>
            <person name="Gao Y.C."/>
            <person name="Liu J.Z."/>
            <person name="Shao H.Z."/>
            <person name="Wang X."/>
            <person name="Wang C.C."/>
            <person name="Yang T.C."/>
            <person name="Huo Q.B."/>
            <person name="Li W."/>
            <person name="Chen H.Y."/>
            <person name="Chen S.E."/>
            <person name="Zhou L.G."/>
            <person name="Ni X.B."/>
            <person name="Tian J.H."/>
            <person name="Sheng Y."/>
            <person name="Liu T."/>
            <person name="Pan Y.S."/>
            <person name="Xia L.Y."/>
            <person name="Li J."/>
            <person name="Zhao F."/>
            <person name="Cao W.C."/>
        </authorList>
    </citation>
    <scope>NUCLEOTIDE SEQUENCE [LARGE SCALE GENOMIC DNA]</scope>
    <source>
        <strain evidence="1">Iper-2018</strain>
    </source>
</reference>
<dbReference type="Proteomes" id="UP000805193">
    <property type="component" value="Unassembled WGS sequence"/>
</dbReference>
<sequence length="101" mass="11473">MLVRQPVPRAIINLNCPLGIMLCQEKEVKQNQASMEKLLGRLGQPTEIFGAESIMIEEVSDDFLLEVVVTENECNNIARQIILKSRCPQWHCARALSFSKF</sequence>
<comment type="caution">
    <text evidence="1">The sequence shown here is derived from an EMBL/GenBank/DDBJ whole genome shotgun (WGS) entry which is preliminary data.</text>
</comment>
<name>A0AC60Q4N0_IXOPE</name>
<evidence type="ECO:0000313" key="2">
    <source>
        <dbReference type="Proteomes" id="UP000805193"/>
    </source>
</evidence>
<proteinExistence type="predicted"/>
<organism evidence="1 2">
    <name type="scientific">Ixodes persulcatus</name>
    <name type="common">Taiga tick</name>
    <dbReference type="NCBI Taxonomy" id="34615"/>
    <lineage>
        <taxon>Eukaryota</taxon>
        <taxon>Metazoa</taxon>
        <taxon>Ecdysozoa</taxon>
        <taxon>Arthropoda</taxon>
        <taxon>Chelicerata</taxon>
        <taxon>Arachnida</taxon>
        <taxon>Acari</taxon>
        <taxon>Parasitiformes</taxon>
        <taxon>Ixodida</taxon>
        <taxon>Ixodoidea</taxon>
        <taxon>Ixodidae</taxon>
        <taxon>Ixodinae</taxon>
        <taxon>Ixodes</taxon>
    </lineage>
</organism>
<gene>
    <name evidence="1" type="ORF">HPB47_024354</name>
</gene>
<accession>A0AC60Q4N0</accession>
<protein>
    <submittedName>
        <fullName evidence="1">Uncharacterized protein</fullName>
    </submittedName>
</protein>
<evidence type="ECO:0000313" key="1">
    <source>
        <dbReference type="EMBL" id="KAG0428676.1"/>
    </source>
</evidence>